<feature type="transmembrane region" description="Helical" evidence="5">
    <location>
        <begin position="135"/>
        <end position="153"/>
    </location>
</feature>
<feature type="transmembrane region" description="Helical" evidence="5">
    <location>
        <begin position="224"/>
        <end position="245"/>
    </location>
</feature>
<feature type="transmembrane region" description="Helical" evidence="5">
    <location>
        <begin position="107"/>
        <end position="123"/>
    </location>
</feature>
<organism evidence="6">
    <name type="scientific">Haptolina ericina</name>
    <dbReference type="NCBI Taxonomy" id="156174"/>
    <lineage>
        <taxon>Eukaryota</taxon>
        <taxon>Haptista</taxon>
        <taxon>Haptophyta</taxon>
        <taxon>Prymnesiophyceae</taxon>
        <taxon>Prymnesiales</taxon>
        <taxon>Prymnesiaceae</taxon>
        <taxon>Haptolina</taxon>
    </lineage>
</organism>
<evidence type="ECO:0000256" key="1">
    <source>
        <dbReference type="ARBA" id="ARBA00004141"/>
    </source>
</evidence>
<evidence type="ECO:0000313" key="6">
    <source>
        <dbReference type="EMBL" id="CAE0110576.1"/>
    </source>
</evidence>
<dbReference type="PROSITE" id="PS51257">
    <property type="entry name" value="PROKAR_LIPOPROTEIN"/>
    <property type="match status" value="1"/>
</dbReference>
<gene>
    <name evidence="6" type="ORF">HERI1096_LOCUS11236</name>
</gene>
<keyword evidence="3 5" id="KW-1133">Transmembrane helix</keyword>
<sequence>MLIVNKLAVHELPAPSFVLLAQVTCSCAAVKLCGLLGFIEVDELEWPKLKAFFFVSIAFLACIFANIMILKHCNVETFIVFRASTPLVIGVADWIFLGRELPNKRSLFAMLSLMVGAGLYVHFDGDFNVNGYMWVAAWYVIFSFDQLYIKFTVDNVQVRSNWGRVFYTNLWATIVLLGMTAYLEPNILANTKWGFKNMTALGVSCAIGVAMSYFAFLCRAAVSATSFTVIGNVCKILTVLINLSIWSKHASPTGIACLFVCLAAAGTYQQAPKRADSVPSEVARTPLVTCKSDEGDDEEMK</sequence>
<keyword evidence="4 5" id="KW-0472">Membrane</keyword>
<dbReference type="InterPro" id="IPR050186">
    <property type="entry name" value="TPT_transporter"/>
</dbReference>
<protein>
    <recommendedName>
        <fullName evidence="7">Sugar phosphate transporter domain-containing protein</fullName>
    </recommendedName>
</protein>
<evidence type="ECO:0000256" key="4">
    <source>
        <dbReference type="ARBA" id="ARBA00023136"/>
    </source>
</evidence>
<evidence type="ECO:0000256" key="3">
    <source>
        <dbReference type="ARBA" id="ARBA00022989"/>
    </source>
</evidence>
<name>A0A7S3AR80_9EUKA</name>
<evidence type="ECO:0000256" key="5">
    <source>
        <dbReference type="SAM" id="Phobius"/>
    </source>
</evidence>
<dbReference type="GO" id="GO:0016020">
    <property type="term" value="C:membrane"/>
    <property type="evidence" value="ECO:0007669"/>
    <property type="project" value="UniProtKB-SubCell"/>
</dbReference>
<keyword evidence="2 5" id="KW-0812">Transmembrane</keyword>
<dbReference type="EMBL" id="HBHX01020150">
    <property type="protein sequence ID" value="CAE0110576.1"/>
    <property type="molecule type" value="Transcribed_RNA"/>
</dbReference>
<feature type="transmembrane region" description="Helical" evidence="5">
    <location>
        <begin position="165"/>
        <end position="183"/>
    </location>
</feature>
<dbReference type="AlphaFoldDB" id="A0A7S3AR80"/>
<evidence type="ECO:0000256" key="2">
    <source>
        <dbReference type="ARBA" id="ARBA00022692"/>
    </source>
</evidence>
<feature type="transmembrane region" description="Helical" evidence="5">
    <location>
        <begin position="17"/>
        <end position="39"/>
    </location>
</feature>
<accession>A0A7S3AR80</accession>
<feature type="transmembrane region" description="Helical" evidence="5">
    <location>
        <begin position="51"/>
        <end position="69"/>
    </location>
</feature>
<proteinExistence type="predicted"/>
<feature type="transmembrane region" description="Helical" evidence="5">
    <location>
        <begin position="195"/>
        <end position="217"/>
    </location>
</feature>
<evidence type="ECO:0008006" key="7">
    <source>
        <dbReference type="Google" id="ProtNLM"/>
    </source>
</evidence>
<comment type="subcellular location">
    <subcellularLocation>
        <location evidence="1">Membrane</location>
        <topology evidence="1">Multi-pass membrane protein</topology>
    </subcellularLocation>
</comment>
<feature type="transmembrane region" description="Helical" evidence="5">
    <location>
        <begin position="75"/>
        <end position="95"/>
    </location>
</feature>
<dbReference type="PANTHER" id="PTHR11132">
    <property type="entry name" value="SOLUTE CARRIER FAMILY 35"/>
    <property type="match status" value="1"/>
</dbReference>
<feature type="transmembrane region" description="Helical" evidence="5">
    <location>
        <begin position="251"/>
        <end position="268"/>
    </location>
</feature>
<reference evidence="6" key="1">
    <citation type="submission" date="2021-01" db="EMBL/GenBank/DDBJ databases">
        <authorList>
            <person name="Corre E."/>
            <person name="Pelletier E."/>
            <person name="Niang G."/>
            <person name="Scheremetjew M."/>
            <person name="Finn R."/>
            <person name="Kale V."/>
            <person name="Holt S."/>
            <person name="Cochrane G."/>
            <person name="Meng A."/>
            <person name="Brown T."/>
            <person name="Cohen L."/>
        </authorList>
    </citation>
    <scope>NUCLEOTIDE SEQUENCE</scope>
    <source>
        <strain evidence="6">CCMP281</strain>
    </source>
</reference>